<keyword evidence="3" id="KW-1185">Reference proteome</keyword>
<dbReference type="Gene3D" id="2.90.10.10">
    <property type="entry name" value="Bulb-type lectin domain"/>
    <property type="match status" value="1"/>
</dbReference>
<comment type="caution">
    <text evidence="2">The sequence shown here is derived from an EMBL/GenBank/DDBJ whole genome shotgun (WGS) entry which is preliminary data.</text>
</comment>
<dbReference type="SUPFAM" id="SSF51110">
    <property type="entry name" value="alpha-D-mannose-specific plant lectins"/>
    <property type="match status" value="2"/>
</dbReference>
<dbReference type="Proteomes" id="UP001239445">
    <property type="component" value="Unassembled WGS sequence"/>
</dbReference>
<dbReference type="EMBL" id="MU839853">
    <property type="protein sequence ID" value="KAK1749731.1"/>
    <property type="molecule type" value="Genomic_DNA"/>
</dbReference>
<protein>
    <recommendedName>
        <fullName evidence="1">Bulb-type lectin domain-containing protein</fullName>
    </recommendedName>
</protein>
<reference evidence="2" key="1">
    <citation type="submission" date="2023-06" db="EMBL/GenBank/DDBJ databases">
        <title>Genome-scale phylogeny and comparative genomics of the fungal order Sordariales.</title>
        <authorList>
            <consortium name="Lawrence Berkeley National Laboratory"/>
            <person name="Hensen N."/>
            <person name="Bonometti L."/>
            <person name="Westerberg I."/>
            <person name="Brannstrom I.O."/>
            <person name="Guillou S."/>
            <person name="Cros-Aarteil S."/>
            <person name="Calhoun S."/>
            <person name="Haridas S."/>
            <person name="Kuo A."/>
            <person name="Mondo S."/>
            <person name="Pangilinan J."/>
            <person name="Riley R."/>
            <person name="Labutti K."/>
            <person name="Andreopoulos B."/>
            <person name="Lipzen A."/>
            <person name="Chen C."/>
            <person name="Yanf M."/>
            <person name="Daum C."/>
            <person name="Ng V."/>
            <person name="Clum A."/>
            <person name="Steindorff A."/>
            <person name="Ohm R."/>
            <person name="Martin F."/>
            <person name="Silar P."/>
            <person name="Natvig D."/>
            <person name="Lalanne C."/>
            <person name="Gautier V."/>
            <person name="Ament-Velasquez S.L."/>
            <person name="Kruys A."/>
            <person name="Hutchinson M.I."/>
            <person name="Powell A.J."/>
            <person name="Barry K."/>
            <person name="Miller A.N."/>
            <person name="Grigoriev I.V."/>
            <person name="Debuchy R."/>
            <person name="Gladieux P."/>
            <person name="Thoren M.H."/>
            <person name="Johannesson H."/>
        </authorList>
    </citation>
    <scope>NUCLEOTIDE SEQUENCE</scope>
    <source>
        <strain evidence="2">PSN4</strain>
    </source>
</reference>
<evidence type="ECO:0000313" key="3">
    <source>
        <dbReference type="Proteomes" id="UP001239445"/>
    </source>
</evidence>
<dbReference type="AlphaFoldDB" id="A0AAJ0B142"/>
<gene>
    <name evidence="2" type="ORF">QBC47DRAFT_418778</name>
</gene>
<sequence>MAPSAPNKFPAAATGTTAVLNEGQYLAIGQFIASKNGKLNLGFLDNGNLVVKPKDGGAPKYYYVAQGLSGAAYITPYNWGGFAQLRVLDKHEKELWNSTSFMIFDAGEDGPVLGDPASLILQDNGDFVIKVKASKWSSTSMPSGTQTKTTSKLPAGVTLNAGDVLVAPGGHHYLRLNENGSLTLFYAGSSAWESGKSVSGAPTPSGSMGRIMVSAVLQSSGELWVVGRPSGLGPKEKSKPAYVVGRSSTRFQNATLEVLDDGYFAVTGEGELWSNKSP</sequence>
<dbReference type="PROSITE" id="PS50927">
    <property type="entry name" value="BULB_LECTIN"/>
    <property type="match status" value="1"/>
</dbReference>
<proteinExistence type="predicted"/>
<organism evidence="2 3">
    <name type="scientific">Echria macrotheca</name>
    <dbReference type="NCBI Taxonomy" id="438768"/>
    <lineage>
        <taxon>Eukaryota</taxon>
        <taxon>Fungi</taxon>
        <taxon>Dikarya</taxon>
        <taxon>Ascomycota</taxon>
        <taxon>Pezizomycotina</taxon>
        <taxon>Sordariomycetes</taxon>
        <taxon>Sordariomycetidae</taxon>
        <taxon>Sordariales</taxon>
        <taxon>Schizotheciaceae</taxon>
        <taxon>Echria</taxon>
    </lineage>
</organism>
<dbReference type="Gene3D" id="2.90.10.30">
    <property type="match status" value="1"/>
</dbReference>
<accession>A0AAJ0B142</accession>
<feature type="domain" description="Bulb-type lectin" evidence="1">
    <location>
        <begin position="150"/>
        <end position="278"/>
    </location>
</feature>
<evidence type="ECO:0000259" key="1">
    <source>
        <dbReference type="PROSITE" id="PS50927"/>
    </source>
</evidence>
<evidence type="ECO:0000313" key="2">
    <source>
        <dbReference type="EMBL" id="KAK1749731.1"/>
    </source>
</evidence>
<name>A0AAJ0B142_9PEZI</name>
<dbReference type="InterPro" id="IPR036426">
    <property type="entry name" value="Bulb-type_lectin_dom_sf"/>
</dbReference>
<dbReference type="InterPro" id="IPR001480">
    <property type="entry name" value="Bulb-type_lectin_dom"/>
</dbReference>